<gene>
    <name evidence="2" type="ORF">A4U43_UnF11760</name>
</gene>
<evidence type="ECO:0000256" key="1">
    <source>
        <dbReference type="SAM" id="MobiDB-lite"/>
    </source>
</evidence>
<keyword evidence="3" id="KW-1185">Reference proteome</keyword>
<name>A0A1R3L576_ASPOF</name>
<feature type="compositionally biased region" description="Basic and acidic residues" evidence="1">
    <location>
        <begin position="16"/>
        <end position="31"/>
    </location>
</feature>
<accession>A0A1R3L576</accession>
<organism evidence="2 3">
    <name type="scientific">Asparagus officinalis</name>
    <name type="common">Garden asparagus</name>
    <dbReference type="NCBI Taxonomy" id="4686"/>
    <lineage>
        <taxon>Eukaryota</taxon>
        <taxon>Viridiplantae</taxon>
        <taxon>Streptophyta</taxon>
        <taxon>Embryophyta</taxon>
        <taxon>Tracheophyta</taxon>
        <taxon>Spermatophyta</taxon>
        <taxon>Magnoliopsida</taxon>
        <taxon>Liliopsida</taxon>
        <taxon>Asparagales</taxon>
        <taxon>Asparagaceae</taxon>
        <taxon>Asparagoideae</taxon>
        <taxon>Asparagus</taxon>
    </lineage>
</organism>
<evidence type="ECO:0000313" key="3">
    <source>
        <dbReference type="Proteomes" id="UP000243459"/>
    </source>
</evidence>
<proteinExistence type="predicted"/>
<protein>
    <submittedName>
        <fullName evidence="2">Uncharacterized protein</fullName>
    </submittedName>
</protein>
<dbReference type="EMBL" id="KV864216">
    <property type="protein sequence ID" value="ONK54764.1"/>
    <property type="molecule type" value="Genomic_DNA"/>
</dbReference>
<feature type="region of interest" description="Disordered" evidence="1">
    <location>
        <begin position="1"/>
        <end position="72"/>
    </location>
</feature>
<dbReference type="Gramene" id="ONK54764">
    <property type="protein sequence ID" value="ONK54764"/>
    <property type="gene ID" value="A4U43_UnF11760"/>
</dbReference>
<feature type="compositionally biased region" description="Basic residues" evidence="1">
    <location>
        <begin position="45"/>
        <end position="61"/>
    </location>
</feature>
<dbReference type="AlphaFoldDB" id="A0A1R3L576"/>
<dbReference type="Proteomes" id="UP000243459">
    <property type="component" value="Unassembled WGS sequence"/>
</dbReference>
<feature type="compositionally biased region" description="Gly residues" evidence="1">
    <location>
        <begin position="1"/>
        <end position="13"/>
    </location>
</feature>
<evidence type="ECO:0000313" key="2">
    <source>
        <dbReference type="EMBL" id="ONK54764.1"/>
    </source>
</evidence>
<reference evidence="3" key="1">
    <citation type="journal article" date="2017" name="Nat. Commun.">
        <title>The asparagus genome sheds light on the origin and evolution of a young Y chromosome.</title>
        <authorList>
            <person name="Harkess A."/>
            <person name="Zhou J."/>
            <person name="Xu C."/>
            <person name="Bowers J.E."/>
            <person name="Van der Hulst R."/>
            <person name="Ayyampalayam S."/>
            <person name="Mercati F."/>
            <person name="Riccardi P."/>
            <person name="McKain M.R."/>
            <person name="Kakrana A."/>
            <person name="Tang H."/>
            <person name="Ray J."/>
            <person name="Groenendijk J."/>
            <person name="Arikit S."/>
            <person name="Mathioni S.M."/>
            <person name="Nakano M."/>
            <person name="Shan H."/>
            <person name="Telgmann-Rauber A."/>
            <person name="Kanno A."/>
            <person name="Yue Z."/>
            <person name="Chen H."/>
            <person name="Li W."/>
            <person name="Chen Y."/>
            <person name="Xu X."/>
            <person name="Zhang Y."/>
            <person name="Luo S."/>
            <person name="Chen H."/>
            <person name="Gao J."/>
            <person name="Mao Z."/>
            <person name="Pires J.C."/>
            <person name="Luo M."/>
            <person name="Kudrna D."/>
            <person name="Wing R.A."/>
            <person name="Meyers B.C."/>
            <person name="Yi K."/>
            <person name="Kong H."/>
            <person name="Lavrijsen P."/>
            <person name="Sunseri F."/>
            <person name="Falavigna A."/>
            <person name="Ye Y."/>
            <person name="Leebens-Mack J.H."/>
            <person name="Chen G."/>
        </authorList>
    </citation>
    <scope>NUCLEOTIDE SEQUENCE [LARGE SCALE GENOMIC DNA]</scope>
    <source>
        <strain evidence="3">cv. DH0086</strain>
    </source>
</reference>
<sequence>MGRGGGGSGGEVGGEAAKEAVDDAEERRGTDKNQWGLEEGDSGGRRKRASARWEGRRRKRPLTMQKRGGNSYGSRSFFLSLDRGEKPEKGVFLALIFLHFPPLLASGCFWRERGERDVGGFREKGLLLEREGRESEVWGFREKGEV</sequence>